<dbReference type="AlphaFoldDB" id="A0A0C2RVQ7"/>
<protein>
    <submittedName>
        <fullName evidence="1">Uncharacterized protein</fullName>
    </submittedName>
</protein>
<gene>
    <name evidence="1" type="ORF">KP78_21980</name>
</gene>
<dbReference type="EMBL" id="JXRP01000017">
    <property type="protein sequence ID" value="KIL45849.1"/>
    <property type="molecule type" value="Genomic_DNA"/>
</dbReference>
<sequence>MEVPDNAQEIAWFEPDAERNAVLPVMWMVKNHLVSIGT</sequence>
<comment type="caution">
    <text evidence="1">The sequence shown here is derived from an EMBL/GenBank/DDBJ whole genome shotgun (WGS) entry which is preliminary data.</text>
</comment>
<evidence type="ECO:0000313" key="1">
    <source>
        <dbReference type="EMBL" id="KIL45849.1"/>
    </source>
</evidence>
<evidence type="ECO:0000313" key="2">
    <source>
        <dbReference type="Proteomes" id="UP000031938"/>
    </source>
</evidence>
<keyword evidence="2" id="KW-1185">Reference proteome</keyword>
<dbReference type="Proteomes" id="UP000031938">
    <property type="component" value="Unassembled WGS sequence"/>
</dbReference>
<dbReference type="PATRIC" id="fig|889306.3.peg.2211"/>
<reference evidence="1 2" key="1">
    <citation type="submission" date="2015-01" db="EMBL/GenBank/DDBJ databases">
        <title>Genome sequencing of Jeotgalibacillus soli.</title>
        <authorList>
            <person name="Goh K.M."/>
            <person name="Chan K.-G."/>
            <person name="Yaakop A.S."/>
            <person name="Ee R."/>
            <person name="Gan H.M."/>
            <person name="Chan C.S."/>
        </authorList>
    </citation>
    <scope>NUCLEOTIDE SEQUENCE [LARGE SCALE GENOMIC DNA]</scope>
    <source>
        <strain evidence="1 2">P9</strain>
    </source>
</reference>
<organism evidence="1 2">
    <name type="scientific">Jeotgalibacillus soli</name>
    <dbReference type="NCBI Taxonomy" id="889306"/>
    <lineage>
        <taxon>Bacteria</taxon>
        <taxon>Bacillati</taxon>
        <taxon>Bacillota</taxon>
        <taxon>Bacilli</taxon>
        <taxon>Bacillales</taxon>
        <taxon>Caryophanaceae</taxon>
        <taxon>Jeotgalibacillus</taxon>
    </lineage>
</organism>
<name>A0A0C2RVQ7_9BACL</name>
<dbReference type="STRING" id="889306.KP78_21980"/>
<proteinExistence type="predicted"/>
<accession>A0A0C2RVQ7</accession>